<proteinExistence type="predicted"/>
<protein>
    <submittedName>
        <fullName evidence="2">Uncharacterized protein</fullName>
    </submittedName>
</protein>
<feature type="compositionally biased region" description="Basic residues" evidence="1">
    <location>
        <begin position="70"/>
        <end position="93"/>
    </location>
</feature>
<evidence type="ECO:0000256" key="1">
    <source>
        <dbReference type="SAM" id="MobiDB-lite"/>
    </source>
</evidence>
<sequence>MALDLEHSLREQIRTTKAVIDENEHALYIFNKSPDKDREPLAKLITIINEFTTSLKTHISFLQTELIKASAHKGGRRRSTKKANRTKKNKRRT</sequence>
<evidence type="ECO:0000313" key="2">
    <source>
        <dbReference type="EMBL" id="QHU11152.1"/>
    </source>
</evidence>
<accession>A0A6C0JZE0</accession>
<organism evidence="2">
    <name type="scientific">viral metagenome</name>
    <dbReference type="NCBI Taxonomy" id="1070528"/>
    <lineage>
        <taxon>unclassified sequences</taxon>
        <taxon>metagenomes</taxon>
        <taxon>organismal metagenomes</taxon>
    </lineage>
</organism>
<dbReference type="AlphaFoldDB" id="A0A6C0JZE0"/>
<name>A0A6C0JZE0_9ZZZZ</name>
<reference evidence="2" key="1">
    <citation type="journal article" date="2020" name="Nature">
        <title>Giant virus diversity and host interactions through global metagenomics.</title>
        <authorList>
            <person name="Schulz F."/>
            <person name="Roux S."/>
            <person name="Paez-Espino D."/>
            <person name="Jungbluth S."/>
            <person name="Walsh D.A."/>
            <person name="Denef V.J."/>
            <person name="McMahon K.D."/>
            <person name="Konstantinidis K.T."/>
            <person name="Eloe-Fadrosh E.A."/>
            <person name="Kyrpides N.C."/>
            <person name="Woyke T."/>
        </authorList>
    </citation>
    <scope>NUCLEOTIDE SEQUENCE</scope>
    <source>
        <strain evidence="2">GVMAG-S-1101165-84</strain>
    </source>
</reference>
<dbReference type="EMBL" id="MN740779">
    <property type="protein sequence ID" value="QHU11152.1"/>
    <property type="molecule type" value="Genomic_DNA"/>
</dbReference>
<feature type="region of interest" description="Disordered" evidence="1">
    <location>
        <begin position="69"/>
        <end position="93"/>
    </location>
</feature>